<dbReference type="Proteomes" id="UP000593561">
    <property type="component" value="Unassembled WGS sequence"/>
</dbReference>
<sequence length="26" mass="3134">MVILQNLQGEDVEWRAPRMVPDEIMY</sequence>
<evidence type="ECO:0000313" key="2">
    <source>
        <dbReference type="Proteomes" id="UP000593561"/>
    </source>
</evidence>
<proteinExistence type="predicted"/>
<dbReference type="EMBL" id="JABFAC010000007">
    <property type="protein sequence ID" value="MBA0619030.1"/>
    <property type="molecule type" value="Genomic_DNA"/>
</dbReference>
<gene>
    <name evidence="1" type="ORF">Godav_028280</name>
</gene>
<dbReference type="AlphaFoldDB" id="A0A7J8RZR9"/>
<protein>
    <submittedName>
        <fullName evidence="1">Uncharacterized protein</fullName>
    </submittedName>
</protein>
<accession>A0A7J8RZR9</accession>
<comment type="caution">
    <text evidence="1">The sequence shown here is derived from an EMBL/GenBank/DDBJ whole genome shotgun (WGS) entry which is preliminary data.</text>
</comment>
<name>A0A7J8RZR9_GOSDV</name>
<evidence type="ECO:0000313" key="1">
    <source>
        <dbReference type="EMBL" id="MBA0619030.1"/>
    </source>
</evidence>
<reference evidence="1 2" key="1">
    <citation type="journal article" date="2019" name="Genome Biol. Evol.">
        <title>Insights into the evolution of the New World diploid cottons (Gossypium, subgenus Houzingenia) based on genome sequencing.</title>
        <authorList>
            <person name="Grover C.E."/>
            <person name="Arick M.A. 2nd"/>
            <person name="Thrash A."/>
            <person name="Conover J.L."/>
            <person name="Sanders W.S."/>
            <person name="Peterson D.G."/>
            <person name="Frelichowski J.E."/>
            <person name="Scheffler J.A."/>
            <person name="Scheffler B.E."/>
            <person name="Wendel J.F."/>
        </authorList>
    </citation>
    <scope>NUCLEOTIDE SEQUENCE [LARGE SCALE GENOMIC DNA]</scope>
    <source>
        <strain evidence="1">27</strain>
        <tissue evidence="1">Leaf</tissue>
    </source>
</reference>
<organism evidence="1 2">
    <name type="scientific">Gossypium davidsonii</name>
    <name type="common">Davidson's cotton</name>
    <name type="synonym">Gossypium klotzschianum subsp. davidsonii</name>
    <dbReference type="NCBI Taxonomy" id="34287"/>
    <lineage>
        <taxon>Eukaryota</taxon>
        <taxon>Viridiplantae</taxon>
        <taxon>Streptophyta</taxon>
        <taxon>Embryophyta</taxon>
        <taxon>Tracheophyta</taxon>
        <taxon>Spermatophyta</taxon>
        <taxon>Magnoliopsida</taxon>
        <taxon>eudicotyledons</taxon>
        <taxon>Gunneridae</taxon>
        <taxon>Pentapetalae</taxon>
        <taxon>rosids</taxon>
        <taxon>malvids</taxon>
        <taxon>Malvales</taxon>
        <taxon>Malvaceae</taxon>
        <taxon>Malvoideae</taxon>
        <taxon>Gossypium</taxon>
    </lineage>
</organism>
<keyword evidence="2" id="KW-1185">Reference proteome</keyword>